<dbReference type="PANTHER" id="PTHR30093:SF34">
    <property type="entry name" value="PREPILIN PEPTIDASE-DEPENDENT PROTEIN D"/>
    <property type="match status" value="1"/>
</dbReference>
<dbReference type="EMBL" id="AP025592">
    <property type="protein sequence ID" value="BDG09033.1"/>
    <property type="molecule type" value="Genomic_DNA"/>
</dbReference>
<evidence type="ECO:0000313" key="4">
    <source>
        <dbReference type="EMBL" id="BDG09033.1"/>
    </source>
</evidence>
<dbReference type="InterPro" id="IPR012902">
    <property type="entry name" value="N_methyl_site"/>
</dbReference>
<keyword evidence="3" id="KW-0812">Transmembrane</keyword>
<dbReference type="Proteomes" id="UP001162734">
    <property type="component" value="Chromosome"/>
</dbReference>
<keyword evidence="5" id="KW-1185">Reference proteome</keyword>
<comment type="similarity">
    <text evidence="1">Belongs to the N-Me-Phe pilin family.</text>
</comment>
<dbReference type="NCBIfam" id="TIGR02532">
    <property type="entry name" value="IV_pilin_GFxxxE"/>
    <property type="match status" value="1"/>
</dbReference>
<dbReference type="Pfam" id="PF07963">
    <property type="entry name" value="N_methyl"/>
    <property type="match status" value="1"/>
</dbReference>
<accession>A0ABN6N9R5</accession>
<keyword evidence="3" id="KW-1133">Transmembrane helix</keyword>
<evidence type="ECO:0000256" key="1">
    <source>
        <dbReference type="ARBA" id="ARBA00005233"/>
    </source>
</evidence>
<evidence type="ECO:0000256" key="3">
    <source>
        <dbReference type="SAM" id="Phobius"/>
    </source>
</evidence>
<dbReference type="PROSITE" id="PS00409">
    <property type="entry name" value="PROKAR_NTER_METHYL"/>
    <property type="match status" value="1"/>
</dbReference>
<dbReference type="Gene3D" id="3.30.700.10">
    <property type="entry name" value="Glycoprotein, Type 4 Pilin"/>
    <property type="match status" value="1"/>
</dbReference>
<dbReference type="SUPFAM" id="SSF54523">
    <property type="entry name" value="Pili subunits"/>
    <property type="match status" value="1"/>
</dbReference>
<name>A0ABN6N9R5_9BACT</name>
<evidence type="ECO:0008006" key="6">
    <source>
        <dbReference type="Google" id="ProtNLM"/>
    </source>
</evidence>
<organism evidence="4 5">
    <name type="scientific">Anaeromyxobacter paludicola</name>
    <dbReference type="NCBI Taxonomy" id="2918171"/>
    <lineage>
        <taxon>Bacteria</taxon>
        <taxon>Pseudomonadati</taxon>
        <taxon>Myxococcota</taxon>
        <taxon>Myxococcia</taxon>
        <taxon>Myxococcales</taxon>
        <taxon>Cystobacterineae</taxon>
        <taxon>Anaeromyxobacteraceae</taxon>
        <taxon>Anaeromyxobacter</taxon>
    </lineage>
</organism>
<feature type="transmembrane region" description="Helical" evidence="3">
    <location>
        <begin position="7"/>
        <end position="28"/>
    </location>
</feature>
<sequence length="214" mass="22063">MFKKAKGFTLIELMIVVAIIGILAAIAIPNFLRYQLRSKFGELKSNVQAIYQSEESLRQSERQACPSAMSGYYVALTQVPSGTPGPTKMVWAATDIAAANSIDWVVQGATYGAYQVATDAQPAVAGSLQNKCSGSLGNLGGAMSIGAWSDIDGDSVTSAVAAFQPLLNASGSVATAAPKAPYPSGSNTDNCSGQLQPGTVGNGQVTNCSADNVF</sequence>
<gene>
    <name evidence="4" type="ORF">AMPC_21460</name>
</gene>
<proteinExistence type="inferred from homology"/>
<reference evidence="5" key="1">
    <citation type="journal article" date="2022" name="Int. J. Syst. Evol. Microbiol.">
        <title>Anaeromyxobacter oryzae sp. nov., Anaeromyxobacter diazotrophicus sp. nov. and Anaeromyxobacter paludicola sp. nov., isolated from paddy soils.</title>
        <authorList>
            <person name="Itoh H."/>
            <person name="Xu Z."/>
            <person name="Mise K."/>
            <person name="Masuda Y."/>
            <person name="Ushijima N."/>
            <person name="Hayakawa C."/>
            <person name="Shiratori Y."/>
            <person name="Senoo K."/>
        </authorList>
    </citation>
    <scope>NUCLEOTIDE SEQUENCE [LARGE SCALE GENOMIC DNA]</scope>
    <source>
        <strain evidence="5">Red630</strain>
    </source>
</reference>
<dbReference type="RefSeq" id="WP_318654293.1">
    <property type="nucleotide sequence ID" value="NZ_AP025592.1"/>
</dbReference>
<protein>
    <recommendedName>
        <fullName evidence="6">Prepilin-type N-terminal cleavage/methylation domain-containing protein</fullName>
    </recommendedName>
</protein>
<dbReference type="PANTHER" id="PTHR30093">
    <property type="entry name" value="GENERAL SECRETION PATHWAY PROTEIN G"/>
    <property type="match status" value="1"/>
</dbReference>
<keyword evidence="2" id="KW-0488">Methylation</keyword>
<evidence type="ECO:0000313" key="5">
    <source>
        <dbReference type="Proteomes" id="UP001162734"/>
    </source>
</evidence>
<dbReference type="InterPro" id="IPR045584">
    <property type="entry name" value="Pilin-like"/>
</dbReference>
<keyword evidence="3" id="KW-0472">Membrane</keyword>
<evidence type="ECO:0000256" key="2">
    <source>
        <dbReference type="ARBA" id="ARBA00022481"/>
    </source>
</evidence>